<dbReference type="AlphaFoldDB" id="A0A2A9P119"/>
<dbReference type="Pfam" id="PF00179">
    <property type="entry name" value="UQ_con"/>
    <property type="match status" value="1"/>
</dbReference>
<dbReference type="SUPFAM" id="SSF54495">
    <property type="entry name" value="UBC-like"/>
    <property type="match status" value="1"/>
</dbReference>
<evidence type="ECO:0000259" key="1">
    <source>
        <dbReference type="PROSITE" id="PS50127"/>
    </source>
</evidence>
<keyword evidence="3" id="KW-1185">Reference proteome</keyword>
<evidence type="ECO:0000313" key="2">
    <source>
        <dbReference type="EMBL" id="PFH55375.1"/>
    </source>
</evidence>
<protein>
    <recommendedName>
        <fullName evidence="1">UBC core domain-containing protein</fullName>
    </recommendedName>
</protein>
<proteinExistence type="predicted"/>
<dbReference type="InterPro" id="IPR016135">
    <property type="entry name" value="UBQ-conjugating_enzyme/RWD"/>
</dbReference>
<name>A0A2A9P119_OPHUN</name>
<accession>A0A2A9P119</accession>
<dbReference type="OrthoDB" id="9978460at2759"/>
<dbReference type="STRING" id="268505.A0A2A9P119"/>
<sequence length="130" mass="14863">MHKWHIIISPPSTSAYHPGRYALLLSLPSEYPFRPPTLRFLTPIYHPNVTNDALGNVCLALLKPDQWKPATRILAVLHAVAALLDEPQPDDPLEEAIAEEFRNDRLAWLANVKKHVQRFALVEPIFPDEW</sequence>
<dbReference type="InterPro" id="IPR000608">
    <property type="entry name" value="UBC"/>
</dbReference>
<dbReference type="EMBL" id="LAZP02000960">
    <property type="protein sequence ID" value="PFH55375.1"/>
    <property type="molecule type" value="Genomic_DNA"/>
</dbReference>
<comment type="caution">
    <text evidence="2">The sequence shown here is derived from an EMBL/GenBank/DDBJ whole genome shotgun (WGS) entry which is preliminary data.</text>
</comment>
<reference evidence="2 3" key="1">
    <citation type="journal article" date="2015" name="BMC Genomics">
        <title>Gene expression during zombie ant biting behavior reflects the complexity underlying fungal parasitic behavioral manipulation.</title>
        <authorList>
            <person name="de Bekker C."/>
            <person name="Ohm R.A."/>
            <person name="Loreto R.G."/>
            <person name="Sebastian A."/>
            <person name="Albert I."/>
            <person name="Merrow M."/>
            <person name="Brachmann A."/>
            <person name="Hughes D.P."/>
        </authorList>
    </citation>
    <scope>NUCLEOTIDE SEQUENCE [LARGE SCALE GENOMIC DNA]</scope>
    <source>
        <strain evidence="2 3">SC16a</strain>
    </source>
</reference>
<dbReference type="Proteomes" id="UP000037136">
    <property type="component" value="Unassembled WGS sequence"/>
</dbReference>
<dbReference type="PANTHER" id="PTHR24068">
    <property type="entry name" value="UBIQUITIN-CONJUGATING ENZYME E2"/>
    <property type="match status" value="1"/>
</dbReference>
<feature type="domain" description="UBC core" evidence="1">
    <location>
        <begin position="1"/>
        <end position="121"/>
    </location>
</feature>
<gene>
    <name evidence="2" type="ORF">XA68_18468</name>
</gene>
<organism evidence="2 3">
    <name type="scientific">Ophiocordyceps unilateralis</name>
    <name type="common">Zombie-ant fungus</name>
    <name type="synonym">Torrubia unilateralis</name>
    <dbReference type="NCBI Taxonomy" id="268505"/>
    <lineage>
        <taxon>Eukaryota</taxon>
        <taxon>Fungi</taxon>
        <taxon>Dikarya</taxon>
        <taxon>Ascomycota</taxon>
        <taxon>Pezizomycotina</taxon>
        <taxon>Sordariomycetes</taxon>
        <taxon>Hypocreomycetidae</taxon>
        <taxon>Hypocreales</taxon>
        <taxon>Ophiocordycipitaceae</taxon>
        <taxon>Ophiocordyceps</taxon>
    </lineage>
</organism>
<dbReference type="Gene3D" id="3.10.110.10">
    <property type="entry name" value="Ubiquitin Conjugating Enzyme"/>
    <property type="match status" value="1"/>
</dbReference>
<dbReference type="PROSITE" id="PS50127">
    <property type="entry name" value="UBC_2"/>
    <property type="match status" value="1"/>
</dbReference>
<dbReference type="SMART" id="SM00212">
    <property type="entry name" value="UBCc"/>
    <property type="match status" value="1"/>
</dbReference>
<reference evidence="2 3" key="2">
    <citation type="journal article" date="2017" name="Sci. Rep.">
        <title>Ant-infecting Ophiocordyceps genomes reveal a high diversity of potential behavioral manipulation genes and a possible major role for enterotoxins.</title>
        <authorList>
            <person name="de Bekker C."/>
            <person name="Ohm R.A."/>
            <person name="Evans H.C."/>
            <person name="Brachmann A."/>
            <person name="Hughes D.P."/>
        </authorList>
    </citation>
    <scope>NUCLEOTIDE SEQUENCE [LARGE SCALE GENOMIC DNA]</scope>
    <source>
        <strain evidence="2 3">SC16a</strain>
    </source>
</reference>
<evidence type="ECO:0000313" key="3">
    <source>
        <dbReference type="Proteomes" id="UP000037136"/>
    </source>
</evidence>